<keyword evidence="2 5" id="KW-0547">Nucleotide-binding</keyword>
<dbReference type="InterPro" id="IPR017441">
    <property type="entry name" value="Protein_kinase_ATP_BS"/>
</dbReference>
<dbReference type="SMART" id="SM00220">
    <property type="entry name" value="S_TKc"/>
    <property type="match status" value="1"/>
</dbReference>
<dbReference type="InterPro" id="IPR050767">
    <property type="entry name" value="Sel1_AlgK"/>
</dbReference>
<dbReference type="SUPFAM" id="SSF56112">
    <property type="entry name" value="Protein kinase-like (PK-like)"/>
    <property type="match status" value="1"/>
</dbReference>
<dbReference type="InterPro" id="IPR006597">
    <property type="entry name" value="Sel1-like"/>
</dbReference>
<dbReference type="Gene3D" id="1.10.510.10">
    <property type="entry name" value="Transferase(Phosphotransferase) domain 1"/>
    <property type="match status" value="1"/>
</dbReference>
<dbReference type="Gene3D" id="3.30.200.20">
    <property type="entry name" value="Phosphorylase Kinase, domain 1"/>
    <property type="match status" value="1"/>
</dbReference>
<gene>
    <name evidence="7" type="ORF">BC938DRAFT_475621</name>
</gene>
<comment type="caution">
    <text evidence="7">The sequence shown here is derived from an EMBL/GenBank/DDBJ whole genome shotgun (WGS) entry which is preliminary data.</text>
</comment>
<dbReference type="EMBL" id="RBNJ01002120">
    <property type="protein sequence ID" value="RUS32362.1"/>
    <property type="molecule type" value="Genomic_DNA"/>
</dbReference>
<dbReference type="Proteomes" id="UP000274822">
    <property type="component" value="Unassembled WGS sequence"/>
</dbReference>
<dbReference type="InterPro" id="IPR011009">
    <property type="entry name" value="Kinase-like_dom_sf"/>
</dbReference>
<dbReference type="Pfam" id="PF07714">
    <property type="entry name" value="PK_Tyr_Ser-Thr"/>
    <property type="match status" value="1"/>
</dbReference>
<dbReference type="SMART" id="SM00671">
    <property type="entry name" value="SEL1"/>
    <property type="match status" value="5"/>
</dbReference>
<dbReference type="AlphaFoldDB" id="A0A433QRE0"/>
<dbReference type="InterPro" id="IPR000719">
    <property type="entry name" value="Prot_kinase_dom"/>
</dbReference>
<accession>A0A433QRE0</accession>
<organism evidence="7 8">
    <name type="scientific">Jimgerdemannia flammicorona</name>
    <dbReference type="NCBI Taxonomy" id="994334"/>
    <lineage>
        <taxon>Eukaryota</taxon>
        <taxon>Fungi</taxon>
        <taxon>Fungi incertae sedis</taxon>
        <taxon>Mucoromycota</taxon>
        <taxon>Mucoromycotina</taxon>
        <taxon>Endogonomycetes</taxon>
        <taxon>Endogonales</taxon>
        <taxon>Endogonaceae</taxon>
        <taxon>Jimgerdemannia</taxon>
    </lineage>
</organism>
<dbReference type="SUPFAM" id="SSF81901">
    <property type="entry name" value="HCP-like"/>
    <property type="match status" value="2"/>
</dbReference>
<dbReference type="PROSITE" id="PS50011">
    <property type="entry name" value="PROTEIN_KINASE_DOM"/>
    <property type="match status" value="1"/>
</dbReference>
<keyword evidence="8" id="KW-1185">Reference proteome</keyword>
<dbReference type="InterPro" id="IPR001245">
    <property type="entry name" value="Ser-Thr/Tyr_kinase_cat_dom"/>
</dbReference>
<reference evidence="7 8" key="1">
    <citation type="journal article" date="2018" name="New Phytol.">
        <title>Phylogenomics of Endogonaceae and evolution of mycorrhizas within Mucoromycota.</title>
        <authorList>
            <person name="Chang Y."/>
            <person name="Desiro A."/>
            <person name="Na H."/>
            <person name="Sandor L."/>
            <person name="Lipzen A."/>
            <person name="Clum A."/>
            <person name="Barry K."/>
            <person name="Grigoriev I.V."/>
            <person name="Martin F.M."/>
            <person name="Stajich J.E."/>
            <person name="Smith M.E."/>
            <person name="Bonito G."/>
            <person name="Spatafora J.W."/>
        </authorList>
    </citation>
    <scope>NUCLEOTIDE SEQUENCE [LARGE SCALE GENOMIC DNA]</scope>
    <source>
        <strain evidence="7 8">AD002</strain>
    </source>
</reference>
<feature type="binding site" evidence="5">
    <location>
        <position position="56"/>
    </location>
    <ligand>
        <name>ATP</name>
        <dbReference type="ChEBI" id="CHEBI:30616"/>
    </ligand>
</feature>
<keyword evidence="7" id="KW-0418">Kinase</keyword>
<dbReference type="GO" id="GO:0004674">
    <property type="term" value="F:protein serine/threonine kinase activity"/>
    <property type="evidence" value="ECO:0007669"/>
    <property type="project" value="UniProtKB-KW"/>
</dbReference>
<dbReference type="PANTHER" id="PTHR11102:SF160">
    <property type="entry name" value="ERAD-ASSOCIATED E3 UBIQUITIN-PROTEIN LIGASE COMPONENT HRD3"/>
    <property type="match status" value="1"/>
</dbReference>
<dbReference type="Pfam" id="PF08238">
    <property type="entry name" value="Sel1"/>
    <property type="match status" value="6"/>
</dbReference>
<evidence type="ECO:0000313" key="7">
    <source>
        <dbReference type="EMBL" id="RUS32362.1"/>
    </source>
</evidence>
<keyword evidence="1" id="KW-0723">Serine/threonine-protein kinase</keyword>
<evidence type="ECO:0000256" key="4">
    <source>
        <dbReference type="ARBA" id="ARBA00038101"/>
    </source>
</evidence>
<name>A0A433QRE0_9FUNG</name>
<dbReference type="PANTHER" id="PTHR11102">
    <property type="entry name" value="SEL-1-LIKE PROTEIN"/>
    <property type="match status" value="1"/>
</dbReference>
<evidence type="ECO:0000256" key="1">
    <source>
        <dbReference type="ARBA" id="ARBA00022527"/>
    </source>
</evidence>
<dbReference type="PROSITE" id="PS00108">
    <property type="entry name" value="PROTEIN_KINASE_ST"/>
    <property type="match status" value="1"/>
</dbReference>
<evidence type="ECO:0000256" key="2">
    <source>
        <dbReference type="ARBA" id="ARBA00022741"/>
    </source>
</evidence>
<comment type="similarity">
    <text evidence="4">Belongs to the sel-1 family.</text>
</comment>
<evidence type="ECO:0000256" key="5">
    <source>
        <dbReference type="PROSITE-ProRule" id="PRU10141"/>
    </source>
</evidence>
<dbReference type="InterPro" id="IPR011990">
    <property type="entry name" value="TPR-like_helical_dom_sf"/>
</dbReference>
<dbReference type="InterPro" id="IPR008271">
    <property type="entry name" value="Ser/Thr_kinase_AS"/>
</dbReference>
<feature type="domain" description="Protein kinase" evidence="6">
    <location>
        <begin position="29"/>
        <end position="260"/>
    </location>
</feature>
<keyword evidence="3 5" id="KW-0067">ATP-binding</keyword>
<proteinExistence type="inferred from homology"/>
<dbReference type="Gene3D" id="1.25.40.10">
    <property type="entry name" value="Tetratricopeptide repeat domain"/>
    <property type="match status" value="2"/>
</dbReference>
<keyword evidence="7" id="KW-0808">Transferase</keyword>
<protein>
    <submittedName>
        <fullName evidence="7">Kinase-like domain-containing protein</fullName>
    </submittedName>
</protein>
<evidence type="ECO:0000256" key="3">
    <source>
        <dbReference type="ARBA" id="ARBA00022840"/>
    </source>
</evidence>
<evidence type="ECO:0000259" key="6">
    <source>
        <dbReference type="PROSITE" id="PS50011"/>
    </source>
</evidence>
<dbReference type="PROSITE" id="PS00107">
    <property type="entry name" value="PROTEIN_KINASE_ATP"/>
    <property type="match status" value="1"/>
</dbReference>
<sequence length="782" mass="85997">MNASDPYSIHITREIDPLPRIPLLPTDSVTLGSLLGQGGFGRVYRGTLRGMTVAVKLMSAPRLSTEVERVVQNELGLLVRLRHCNFVVQVLGYYRTDDSTVAIARICGDIAKAVEFVHAEGIIHGDLKATNILLDRFLTPKITDFGISRAFTTLIGERLRHPDKRFTHQESVLSDIYGYGLIVWEVATDGMQPYAGMNDMTLNIAKISDEISDDNQLQYVGDLPDDTPQVFRDIVCQCLSVDPTLRPSLASVQNTLDAYMATAPAPRALYEVDSMGLAPAAAASDSGWLPTSPTVPSADIGVNELSTLSRQQREAFGVAMYYYQEGKLVQAMEYFQVPELRDHSITLRMLGHCHIAAGNDPVEAFQCFKRSSEGGDAKGQLALAWCFDNRYGTWKDLASAFEWWLEHLLETFGDQSAGNSALDWLSKVFMPNESEVLAKTLLESVRSGNIRARRLFALLYYSGKLDGIHEGLEIHTNDKLFLGLVEYSIVGNKEAQSEVHRLIKASPPDRQQRHDQLFASVKLAGAIILALASIKTTRDPLAGVILLRNSTYLACTRVAGEAFYWCEKAAEAGSLLAQMGLSWMYMNGAGIEKDPDAAFQWFSRAAQAGNANAQNSLGYCYFAGVEVDQDYGMAARWYLRAAEAGSLQGMKNIGVCYISGRGAKADVAAAFRWFSKAASAGGTWTPEFGGFGSTPWGPEAALEVFKNADNDGFVNKGHLMEAYLLLEKVIKEGGVAAGWNPPKVQPKVPPNEMTKEITKELSQTTDLSVKTRQNWFSKLVRK</sequence>
<evidence type="ECO:0000313" key="8">
    <source>
        <dbReference type="Proteomes" id="UP000274822"/>
    </source>
</evidence>
<dbReference type="GO" id="GO:0005524">
    <property type="term" value="F:ATP binding"/>
    <property type="evidence" value="ECO:0007669"/>
    <property type="project" value="UniProtKB-UniRule"/>
</dbReference>